<organism evidence="9">
    <name type="scientific">bioreactor metagenome</name>
    <dbReference type="NCBI Taxonomy" id="1076179"/>
    <lineage>
        <taxon>unclassified sequences</taxon>
        <taxon>metagenomes</taxon>
        <taxon>ecological metagenomes</taxon>
    </lineage>
</organism>
<dbReference type="EC" id="3.2.1.86" evidence="9"/>
<dbReference type="PANTHER" id="PTHR32092">
    <property type="entry name" value="6-PHOSPHO-BETA-GLUCOSIDASE-RELATED"/>
    <property type="match status" value="1"/>
</dbReference>
<keyword evidence="5" id="KW-0520">NAD</keyword>
<dbReference type="Pfam" id="PF02056">
    <property type="entry name" value="Glyco_hydro_4"/>
    <property type="match status" value="1"/>
</dbReference>
<keyword evidence="3" id="KW-0479">Metal-binding</keyword>
<dbReference type="SUPFAM" id="SSF51735">
    <property type="entry name" value="NAD(P)-binding Rossmann-fold domains"/>
    <property type="match status" value="1"/>
</dbReference>
<proteinExistence type="inferred from homology"/>
<keyword evidence="6" id="KW-0464">Manganese</keyword>
<dbReference type="GO" id="GO:0008706">
    <property type="term" value="F:6-phospho-beta-glucosidase activity"/>
    <property type="evidence" value="ECO:0007669"/>
    <property type="project" value="UniProtKB-EC"/>
</dbReference>
<dbReference type="Gene3D" id="3.90.110.10">
    <property type="entry name" value="Lactate dehydrogenase/glycoside hydrolase, family 4, C-terminal"/>
    <property type="match status" value="1"/>
</dbReference>
<dbReference type="GO" id="GO:0046872">
    <property type="term" value="F:metal ion binding"/>
    <property type="evidence" value="ECO:0007669"/>
    <property type="project" value="UniProtKB-KW"/>
</dbReference>
<dbReference type="InterPro" id="IPR022616">
    <property type="entry name" value="Glyco_hydro_4_C"/>
</dbReference>
<dbReference type="SUPFAM" id="SSF56327">
    <property type="entry name" value="LDH C-terminal domain-like"/>
    <property type="match status" value="1"/>
</dbReference>
<evidence type="ECO:0000256" key="6">
    <source>
        <dbReference type="ARBA" id="ARBA00023211"/>
    </source>
</evidence>
<dbReference type="Pfam" id="PF11975">
    <property type="entry name" value="Glyco_hydro_4C"/>
    <property type="match status" value="1"/>
</dbReference>
<sequence length="461" mass="50938">MKLCVLGGTGARSAFLTKSLAASAASIGVDELVLMDTDERHLKTYGAIAVEIAARIHPGLRCSVTSSAEEALSGADYVITTIRAGGDAGRVFDERTCLDHGVLGQETTGAGGFAMALRSVPTLLSYCALAKRVANPGHLIFNFTNPSGIITQALRSQGYQNVYGICDAPSGFIRQLEEILGVRTGELEIDCYGLNHYSFFRNASVHGRSVQRELLENPELYTRSEMRLFTPEQVELNDGCLLNEYLYFYYSRALSLERLRQAKETRGETIRRINRALEEELNTLTLPQEIDRAFSLYMRAYAERENAYFSIESGQRREKVWVPPTLDEFIASPDEGGYAAVALRFIRAARGGEPCRMVLSVPNNGAICGLADDDVVEITCVIDREGAHPISIGEISPFQLQQIQRIKSFERGTIKAILGHSEAEAARALYLHPLVNDLKIATDLAAAFFRQYDRYLTLDLA</sequence>
<dbReference type="Gene3D" id="3.40.50.720">
    <property type="entry name" value="NAD(P)-binding Rossmann-like Domain"/>
    <property type="match status" value="1"/>
</dbReference>
<accession>A0A644XNN8</accession>
<evidence type="ECO:0000256" key="1">
    <source>
        <dbReference type="ARBA" id="ARBA00001911"/>
    </source>
</evidence>
<dbReference type="PRINTS" id="PR00732">
    <property type="entry name" value="GLHYDRLASE4"/>
</dbReference>
<protein>
    <submittedName>
        <fullName evidence="9">6-phospho-beta-glucosidase BglT</fullName>
        <ecNumber evidence="9">3.2.1.86</ecNumber>
    </submittedName>
</protein>
<evidence type="ECO:0000256" key="4">
    <source>
        <dbReference type="ARBA" id="ARBA00022801"/>
    </source>
</evidence>
<evidence type="ECO:0000259" key="8">
    <source>
        <dbReference type="Pfam" id="PF11975"/>
    </source>
</evidence>
<name>A0A644XNN8_9ZZZZ</name>
<keyword evidence="7 9" id="KW-0326">Glycosidase</keyword>
<comment type="caution">
    <text evidence="9">The sequence shown here is derived from an EMBL/GenBank/DDBJ whole genome shotgun (WGS) entry which is preliminary data.</text>
</comment>
<dbReference type="GO" id="GO:0005975">
    <property type="term" value="P:carbohydrate metabolic process"/>
    <property type="evidence" value="ECO:0007669"/>
    <property type="project" value="InterPro"/>
</dbReference>
<evidence type="ECO:0000256" key="2">
    <source>
        <dbReference type="ARBA" id="ARBA00010141"/>
    </source>
</evidence>
<comment type="similarity">
    <text evidence="2">Belongs to the glycosyl hydrolase 4 family.</text>
</comment>
<keyword evidence="4 9" id="KW-0378">Hydrolase</keyword>
<dbReference type="InterPro" id="IPR001088">
    <property type="entry name" value="Glyco_hydro_4"/>
</dbReference>
<evidence type="ECO:0000313" key="9">
    <source>
        <dbReference type="EMBL" id="MPM17755.1"/>
    </source>
</evidence>
<dbReference type="GO" id="GO:0016616">
    <property type="term" value="F:oxidoreductase activity, acting on the CH-OH group of donors, NAD or NADP as acceptor"/>
    <property type="evidence" value="ECO:0007669"/>
    <property type="project" value="InterPro"/>
</dbReference>
<dbReference type="PANTHER" id="PTHR32092:SF5">
    <property type="entry name" value="6-PHOSPHO-BETA-GLUCOSIDASE"/>
    <property type="match status" value="1"/>
</dbReference>
<evidence type="ECO:0000256" key="7">
    <source>
        <dbReference type="ARBA" id="ARBA00023295"/>
    </source>
</evidence>
<dbReference type="InterPro" id="IPR036291">
    <property type="entry name" value="NAD(P)-bd_dom_sf"/>
</dbReference>
<feature type="domain" description="Glycosyl hydrolase family 4 C-terminal" evidence="8">
    <location>
        <begin position="191"/>
        <end position="435"/>
    </location>
</feature>
<dbReference type="AlphaFoldDB" id="A0A644XNN8"/>
<reference evidence="9" key="1">
    <citation type="submission" date="2019-08" db="EMBL/GenBank/DDBJ databases">
        <authorList>
            <person name="Kucharzyk K."/>
            <person name="Murdoch R.W."/>
            <person name="Higgins S."/>
            <person name="Loffler F."/>
        </authorList>
    </citation>
    <scope>NUCLEOTIDE SEQUENCE</scope>
</reference>
<evidence type="ECO:0000256" key="3">
    <source>
        <dbReference type="ARBA" id="ARBA00022723"/>
    </source>
</evidence>
<comment type="cofactor">
    <cofactor evidence="1">
        <name>NAD(+)</name>
        <dbReference type="ChEBI" id="CHEBI:57540"/>
    </cofactor>
</comment>
<gene>
    <name evidence="9" type="primary">bglT_2</name>
    <name evidence="9" type="ORF">SDC9_64154</name>
</gene>
<dbReference type="InterPro" id="IPR015955">
    <property type="entry name" value="Lactate_DH/Glyco_Ohase_4_C"/>
</dbReference>
<evidence type="ECO:0000256" key="5">
    <source>
        <dbReference type="ARBA" id="ARBA00023027"/>
    </source>
</evidence>
<dbReference type="EMBL" id="VSSQ01002855">
    <property type="protein sequence ID" value="MPM17755.1"/>
    <property type="molecule type" value="Genomic_DNA"/>
</dbReference>